<feature type="non-terminal residue" evidence="6">
    <location>
        <position position="186"/>
    </location>
</feature>
<evidence type="ECO:0000313" key="6">
    <source>
        <dbReference type="EMBL" id="KAF2889057.1"/>
    </source>
</evidence>
<dbReference type="GO" id="GO:0016042">
    <property type="term" value="P:lipid catabolic process"/>
    <property type="evidence" value="ECO:0007669"/>
    <property type="project" value="TreeGrafter"/>
</dbReference>
<dbReference type="InterPro" id="IPR029058">
    <property type="entry name" value="AB_hydrolase_fold"/>
</dbReference>
<proteinExistence type="inferred from homology"/>
<dbReference type="OrthoDB" id="199913at2759"/>
<keyword evidence="3" id="KW-0964">Secreted</keyword>
<dbReference type="Proteomes" id="UP000801492">
    <property type="component" value="Unassembled WGS sequence"/>
</dbReference>
<organism evidence="6 7">
    <name type="scientific">Ignelater luminosus</name>
    <name type="common">Cucubano</name>
    <name type="synonym">Pyrophorus luminosus</name>
    <dbReference type="NCBI Taxonomy" id="2038154"/>
    <lineage>
        <taxon>Eukaryota</taxon>
        <taxon>Metazoa</taxon>
        <taxon>Ecdysozoa</taxon>
        <taxon>Arthropoda</taxon>
        <taxon>Hexapoda</taxon>
        <taxon>Insecta</taxon>
        <taxon>Pterygota</taxon>
        <taxon>Neoptera</taxon>
        <taxon>Endopterygota</taxon>
        <taxon>Coleoptera</taxon>
        <taxon>Polyphaga</taxon>
        <taxon>Elateriformia</taxon>
        <taxon>Elateroidea</taxon>
        <taxon>Elateridae</taxon>
        <taxon>Agrypninae</taxon>
        <taxon>Pyrophorini</taxon>
        <taxon>Ignelater</taxon>
    </lineage>
</organism>
<dbReference type="GO" id="GO:0017171">
    <property type="term" value="F:serine hydrolase activity"/>
    <property type="evidence" value="ECO:0007669"/>
    <property type="project" value="TreeGrafter"/>
</dbReference>
<dbReference type="PANTHER" id="PTHR11610">
    <property type="entry name" value="LIPASE"/>
    <property type="match status" value="1"/>
</dbReference>
<comment type="similarity">
    <text evidence="2 4">Belongs to the AB hydrolase superfamily. Lipase family.</text>
</comment>
<sequence>MSSTYVVLACLISALPGPPGVRYEDAYIQLLPVDKTKCPTIDPVRDIAYHLFTRNNPLMPDVLKIGDDVALAHSHMNFSDPTVIFFHAFLESSTGTTAWTIKTAYLQRKQHNLILLNAPRLEAGPWYFTAAGNTRVVGEYTATFIDYLVSRGLQLQSLHLVGLSLGAQMAGVTGSNVRSGRIPRIT</sequence>
<evidence type="ECO:0000256" key="4">
    <source>
        <dbReference type="RuleBase" id="RU004262"/>
    </source>
</evidence>
<comment type="subcellular location">
    <subcellularLocation>
        <location evidence="1">Secreted</location>
    </subcellularLocation>
</comment>
<evidence type="ECO:0000256" key="1">
    <source>
        <dbReference type="ARBA" id="ARBA00004613"/>
    </source>
</evidence>
<gene>
    <name evidence="6" type="ORF">ILUMI_17116</name>
</gene>
<reference evidence="6" key="1">
    <citation type="submission" date="2019-08" db="EMBL/GenBank/DDBJ databases">
        <title>The genome of the North American firefly Photinus pyralis.</title>
        <authorList>
            <consortium name="Photinus pyralis genome working group"/>
            <person name="Fallon T.R."/>
            <person name="Sander Lower S.E."/>
            <person name="Weng J.-K."/>
        </authorList>
    </citation>
    <scope>NUCLEOTIDE SEQUENCE</scope>
    <source>
        <strain evidence="6">TRF0915ILg1</strain>
        <tissue evidence="6">Whole body</tissue>
    </source>
</reference>
<keyword evidence="7" id="KW-1185">Reference proteome</keyword>
<dbReference type="PRINTS" id="PR00821">
    <property type="entry name" value="TAGLIPASE"/>
</dbReference>
<dbReference type="Gene3D" id="3.40.50.1820">
    <property type="entry name" value="alpha/beta hydrolase"/>
    <property type="match status" value="1"/>
</dbReference>
<dbReference type="InterPro" id="IPR000734">
    <property type="entry name" value="TAG_lipase"/>
</dbReference>
<evidence type="ECO:0000313" key="7">
    <source>
        <dbReference type="Proteomes" id="UP000801492"/>
    </source>
</evidence>
<dbReference type="Pfam" id="PF00151">
    <property type="entry name" value="Lipase"/>
    <property type="match status" value="1"/>
</dbReference>
<dbReference type="InterPro" id="IPR013818">
    <property type="entry name" value="Lipase"/>
</dbReference>
<dbReference type="EMBL" id="VTPC01071251">
    <property type="protein sequence ID" value="KAF2889057.1"/>
    <property type="molecule type" value="Genomic_DNA"/>
</dbReference>
<dbReference type="AlphaFoldDB" id="A0A8K0CRL7"/>
<evidence type="ECO:0000256" key="2">
    <source>
        <dbReference type="ARBA" id="ARBA00010701"/>
    </source>
</evidence>
<dbReference type="SUPFAM" id="SSF53474">
    <property type="entry name" value="alpha/beta-Hydrolases"/>
    <property type="match status" value="1"/>
</dbReference>
<dbReference type="GO" id="GO:0016298">
    <property type="term" value="F:lipase activity"/>
    <property type="evidence" value="ECO:0007669"/>
    <property type="project" value="InterPro"/>
</dbReference>
<feature type="domain" description="Lipase" evidence="5">
    <location>
        <begin position="46"/>
        <end position="186"/>
    </location>
</feature>
<dbReference type="GO" id="GO:0005615">
    <property type="term" value="C:extracellular space"/>
    <property type="evidence" value="ECO:0007669"/>
    <property type="project" value="TreeGrafter"/>
</dbReference>
<accession>A0A8K0CRL7</accession>
<name>A0A8K0CRL7_IGNLU</name>
<protein>
    <recommendedName>
        <fullName evidence="5">Lipase domain-containing protein</fullName>
    </recommendedName>
</protein>
<comment type="caution">
    <text evidence="6">The sequence shown here is derived from an EMBL/GenBank/DDBJ whole genome shotgun (WGS) entry which is preliminary data.</text>
</comment>
<evidence type="ECO:0000256" key="3">
    <source>
        <dbReference type="ARBA" id="ARBA00022525"/>
    </source>
</evidence>
<evidence type="ECO:0000259" key="5">
    <source>
        <dbReference type="Pfam" id="PF00151"/>
    </source>
</evidence>
<dbReference type="PANTHER" id="PTHR11610:SF169">
    <property type="entry name" value="GH15759P-RELATED"/>
    <property type="match status" value="1"/>
</dbReference>